<evidence type="ECO:0000256" key="1">
    <source>
        <dbReference type="SAM" id="MobiDB-lite"/>
    </source>
</evidence>
<name>A0AAD3TFF8_NEPGR</name>
<gene>
    <name evidence="2" type="ORF">Nepgr_030260</name>
</gene>
<feature type="region of interest" description="Disordered" evidence="1">
    <location>
        <begin position="25"/>
        <end position="48"/>
    </location>
</feature>
<dbReference type="PANTHER" id="PTHR32246:SF173">
    <property type="entry name" value="C2 DOMAIN-CONTAINING PROTEIN"/>
    <property type="match status" value="1"/>
</dbReference>
<sequence>MAYRTLEVTVLFANDLKRPVVSPRWTFTSSSSSTATPPQISINPIDRHGGTNPTWNLSVKFTIDELAAQQGRLTSSSISRRCALGDRLVGEVHAP</sequence>
<proteinExistence type="predicted"/>
<evidence type="ECO:0000313" key="3">
    <source>
        <dbReference type="Proteomes" id="UP001279734"/>
    </source>
</evidence>
<dbReference type="EMBL" id="BSYO01000034">
    <property type="protein sequence ID" value="GMH28417.1"/>
    <property type="molecule type" value="Genomic_DNA"/>
</dbReference>
<dbReference type="Proteomes" id="UP001279734">
    <property type="component" value="Unassembled WGS sequence"/>
</dbReference>
<organism evidence="2 3">
    <name type="scientific">Nepenthes gracilis</name>
    <name type="common">Slender pitcher plant</name>
    <dbReference type="NCBI Taxonomy" id="150966"/>
    <lineage>
        <taxon>Eukaryota</taxon>
        <taxon>Viridiplantae</taxon>
        <taxon>Streptophyta</taxon>
        <taxon>Embryophyta</taxon>
        <taxon>Tracheophyta</taxon>
        <taxon>Spermatophyta</taxon>
        <taxon>Magnoliopsida</taxon>
        <taxon>eudicotyledons</taxon>
        <taxon>Gunneridae</taxon>
        <taxon>Pentapetalae</taxon>
        <taxon>Caryophyllales</taxon>
        <taxon>Nepenthaceae</taxon>
        <taxon>Nepenthes</taxon>
    </lineage>
</organism>
<reference evidence="2" key="1">
    <citation type="submission" date="2023-05" db="EMBL/GenBank/DDBJ databases">
        <title>Nepenthes gracilis genome sequencing.</title>
        <authorList>
            <person name="Fukushima K."/>
        </authorList>
    </citation>
    <scope>NUCLEOTIDE SEQUENCE</scope>
    <source>
        <strain evidence="2">SING2019-196</strain>
    </source>
</reference>
<evidence type="ECO:0008006" key="4">
    <source>
        <dbReference type="Google" id="ProtNLM"/>
    </source>
</evidence>
<comment type="caution">
    <text evidence="2">The sequence shown here is derived from an EMBL/GenBank/DDBJ whole genome shotgun (WGS) entry which is preliminary data.</text>
</comment>
<dbReference type="AlphaFoldDB" id="A0AAD3TFF8"/>
<protein>
    <recommendedName>
        <fullName evidence="4">C2 domain-containing protein</fullName>
    </recommendedName>
</protein>
<dbReference type="PANTHER" id="PTHR32246">
    <property type="entry name" value="INGRESSION PROTEIN FIC1"/>
    <property type="match status" value="1"/>
</dbReference>
<evidence type="ECO:0000313" key="2">
    <source>
        <dbReference type="EMBL" id="GMH28417.1"/>
    </source>
</evidence>
<keyword evidence="3" id="KW-1185">Reference proteome</keyword>
<feature type="compositionally biased region" description="Low complexity" evidence="1">
    <location>
        <begin position="25"/>
        <end position="41"/>
    </location>
</feature>
<accession>A0AAD3TFF8</accession>